<accession>A0A0M3HZA4</accession>
<name>A0A0M3HZA4_ASCLU</name>
<dbReference type="Proteomes" id="UP000036681">
    <property type="component" value="Unplaced"/>
</dbReference>
<dbReference type="WBParaSite" id="ALUE_0000899801-mRNA-1">
    <property type="protein sequence ID" value="ALUE_0000899801-mRNA-1"/>
    <property type="gene ID" value="ALUE_0000899801"/>
</dbReference>
<reference evidence="2" key="1">
    <citation type="submission" date="2017-02" db="UniProtKB">
        <authorList>
            <consortium name="WormBaseParasite"/>
        </authorList>
    </citation>
    <scope>IDENTIFICATION</scope>
</reference>
<sequence>MLAVKLQLGGIDVEMPPSLSVSKQFSSRSKFRRFKGGLETFVATSEGMGKMGLFAVQKLAIMSVDYDAVAIFRTGRNTVHFS</sequence>
<organism evidence="1 2">
    <name type="scientific">Ascaris lumbricoides</name>
    <name type="common">Giant roundworm</name>
    <dbReference type="NCBI Taxonomy" id="6252"/>
    <lineage>
        <taxon>Eukaryota</taxon>
        <taxon>Metazoa</taxon>
        <taxon>Ecdysozoa</taxon>
        <taxon>Nematoda</taxon>
        <taxon>Chromadorea</taxon>
        <taxon>Rhabditida</taxon>
        <taxon>Spirurina</taxon>
        <taxon>Ascaridomorpha</taxon>
        <taxon>Ascaridoidea</taxon>
        <taxon>Ascarididae</taxon>
        <taxon>Ascaris</taxon>
    </lineage>
</organism>
<evidence type="ECO:0000313" key="2">
    <source>
        <dbReference type="WBParaSite" id="ALUE_0000899801-mRNA-1"/>
    </source>
</evidence>
<keyword evidence="1" id="KW-1185">Reference proteome</keyword>
<evidence type="ECO:0000313" key="1">
    <source>
        <dbReference type="Proteomes" id="UP000036681"/>
    </source>
</evidence>
<proteinExistence type="predicted"/>
<dbReference type="AlphaFoldDB" id="A0A0M3HZA4"/>
<protein>
    <submittedName>
        <fullName evidence="2">Acyl-CoA_dh_1 domain-containing protein</fullName>
    </submittedName>
</protein>